<dbReference type="Proteomes" id="UP001220610">
    <property type="component" value="Chromosome"/>
</dbReference>
<evidence type="ECO:0000313" key="2">
    <source>
        <dbReference type="Proteomes" id="UP001220610"/>
    </source>
</evidence>
<gene>
    <name evidence="1" type="ORF">P0Y53_20025</name>
</gene>
<protein>
    <submittedName>
        <fullName evidence="1">Uncharacterized protein</fullName>
    </submittedName>
</protein>
<organism evidence="1 2">
    <name type="scientific">Candidatus Pseudobacter hemicellulosilyticus</name>
    <dbReference type="NCBI Taxonomy" id="3121375"/>
    <lineage>
        <taxon>Bacteria</taxon>
        <taxon>Pseudomonadati</taxon>
        <taxon>Bacteroidota</taxon>
        <taxon>Chitinophagia</taxon>
        <taxon>Chitinophagales</taxon>
        <taxon>Chitinophagaceae</taxon>
        <taxon>Pseudobacter</taxon>
    </lineage>
</organism>
<reference evidence="1" key="1">
    <citation type="submission" date="2023-03" db="EMBL/GenBank/DDBJ databases">
        <title>Andean soil-derived lignocellulolytic bacterial consortium as a source of novel taxa and putative plastic-active enzymes.</title>
        <authorList>
            <person name="Diaz-Garcia L."/>
            <person name="Chuvochina M."/>
            <person name="Feuerriegel G."/>
            <person name="Bunk B."/>
            <person name="Sproer C."/>
            <person name="Streit W.R."/>
            <person name="Rodriguez L.M."/>
            <person name="Overmann J."/>
            <person name="Jimenez D.J."/>
        </authorList>
    </citation>
    <scope>NUCLEOTIDE SEQUENCE</scope>
    <source>
        <strain evidence="1">MAG 7</strain>
    </source>
</reference>
<name>A0AAJ5WMQ6_9BACT</name>
<dbReference type="EMBL" id="CP119311">
    <property type="protein sequence ID" value="WEK34781.1"/>
    <property type="molecule type" value="Genomic_DNA"/>
</dbReference>
<proteinExistence type="predicted"/>
<evidence type="ECO:0000313" key="1">
    <source>
        <dbReference type="EMBL" id="WEK34781.1"/>
    </source>
</evidence>
<dbReference type="AlphaFoldDB" id="A0AAJ5WMQ6"/>
<sequence>MMDGLIRTDPLNDLFGRIMKNDLYCHQFYRFSLCLRPVDLRASGSDLSHIADWLDSELNGGHFPDKDFQLSSTYQQWEEPEDRLVMVWLNNSTRVNAAEISPLSKAGIIEDGPDDPGYFFLHFIRAPEAVSPLNVYLNSLRLVIEYLFEILGATHIFVRQAPFDAILLEGRFGFTHYRELGNGYAVYFLNRNMYQR</sequence>
<accession>A0AAJ5WMQ6</accession>